<dbReference type="Proteomes" id="UP000828390">
    <property type="component" value="Unassembled WGS sequence"/>
</dbReference>
<organism evidence="1 2">
    <name type="scientific">Dreissena polymorpha</name>
    <name type="common">Zebra mussel</name>
    <name type="synonym">Mytilus polymorpha</name>
    <dbReference type="NCBI Taxonomy" id="45954"/>
    <lineage>
        <taxon>Eukaryota</taxon>
        <taxon>Metazoa</taxon>
        <taxon>Spiralia</taxon>
        <taxon>Lophotrochozoa</taxon>
        <taxon>Mollusca</taxon>
        <taxon>Bivalvia</taxon>
        <taxon>Autobranchia</taxon>
        <taxon>Heteroconchia</taxon>
        <taxon>Euheterodonta</taxon>
        <taxon>Imparidentia</taxon>
        <taxon>Neoheterodontei</taxon>
        <taxon>Myida</taxon>
        <taxon>Dreissenoidea</taxon>
        <taxon>Dreissenidae</taxon>
        <taxon>Dreissena</taxon>
    </lineage>
</organism>
<name>A0A9D4H6V1_DREPO</name>
<reference evidence="1" key="2">
    <citation type="submission" date="2020-11" db="EMBL/GenBank/DDBJ databases">
        <authorList>
            <person name="McCartney M.A."/>
            <person name="Auch B."/>
            <person name="Kono T."/>
            <person name="Mallez S."/>
            <person name="Becker A."/>
            <person name="Gohl D.M."/>
            <person name="Silverstein K.A.T."/>
            <person name="Koren S."/>
            <person name="Bechman K.B."/>
            <person name="Herman A."/>
            <person name="Abrahante J.E."/>
            <person name="Garbe J."/>
        </authorList>
    </citation>
    <scope>NUCLEOTIDE SEQUENCE</scope>
    <source>
        <strain evidence="1">Duluth1</strain>
        <tissue evidence="1">Whole animal</tissue>
    </source>
</reference>
<sequence>MKGGICWYSAPNFINYSEPIEIRQYNKTKLQTDSIWEQWSNDVPGSDPALTTGISLSKIFIPHLLLSTKGNKPIAAPQKAHRQQSSHYYVRHTLITNLPANDKFTMFQPILCGVSVVETSLPLTQSQHGHTVLSLKALTSRHLETDNFKNIQGMDHNTELTI</sequence>
<comment type="caution">
    <text evidence="1">The sequence shown here is derived from an EMBL/GenBank/DDBJ whole genome shotgun (WGS) entry which is preliminary data.</text>
</comment>
<accession>A0A9D4H6V1</accession>
<protein>
    <submittedName>
        <fullName evidence="1">Uncharacterized protein</fullName>
    </submittedName>
</protein>
<evidence type="ECO:0000313" key="2">
    <source>
        <dbReference type="Proteomes" id="UP000828390"/>
    </source>
</evidence>
<dbReference type="EMBL" id="JAIWYP010000004">
    <property type="protein sequence ID" value="KAH3829658.1"/>
    <property type="molecule type" value="Genomic_DNA"/>
</dbReference>
<gene>
    <name evidence="1" type="ORF">DPMN_102886</name>
</gene>
<reference evidence="1" key="1">
    <citation type="journal article" date="2019" name="bioRxiv">
        <title>The Genome of the Zebra Mussel, Dreissena polymorpha: A Resource for Invasive Species Research.</title>
        <authorList>
            <person name="McCartney M.A."/>
            <person name="Auch B."/>
            <person name="Kono T."/>
            <person name="Mallez S."/>
            <person name="Zhang Y."/>
            <person name="Obille A."/>
            <person name="Becker A."/>
            <person name="Abrahante J.E."/>
            <person name="Garbe J."/>
            <person name="Badalamenti J.P."/>
            <person name="Herman A."/>
            <person name="Mangelson H."/>
            <person name="Liachko I."/>
            <person name="Sullivan S."/>
            <person name="Sone E.D."/>
            <person name="Koren S."/>
            <person name="Silverstein K.A.T."/>
            <person name="Beckman K.B."/>
            <person name="Gohl D.M."/>
        </authorList>
    </citation>
    <scope>NUCLEOTIDE SEQUENCE</scope>
    <source>
        <strain evidence="1">Duluth1</strain>
        <tissue evidence="1">Whole animal</tissue>
    </source>
</reference>
<proteinExistence type="predicted"/>
<keyword evidence="2" id="KW-1185">Reference proteome</keyword>
<dbReference type="AlphaFoldDB" id="A0A9D4H6V1"/>
<evidence type="ECO:0000313" key="1">
    <source>
        <dbReference type="EMBL" id="KAH3829658.1"/>
    </source>
</evidence>